<evidence type="ECO:0000313" key="5">
    <source>
        <dbReference type="Proteomes" id="UP000190648"/>
    </source>
</evidence>
<feature type="region of interest" description="Disordered" evidence="1">
    <location>
        <begin position="123"/>
        <end position="203"/>
    </location>
</feature>
<organism evidence="4 5">
    <name type="scientific">Patagioenas fasciata monilis</name>
    <dbReference type="NCBI Taxonomy" id="372326"/>
    <lineage>
        <taxon>Eukaryota</taxon>
        <taxon>Metazoa</taxon>
        <taxon>Chordata</taxon>
        <taxon>Craniata</taxon>
        <taxon>Vertebrata</taxon>
        <taxon>Euteleostomi</taxon>
        <taxon>Archelosauria</taxon>
        <taxon>Archosauria</taxon>
        <taxon>Dinosauria</taxon>
        <taxon>Saurischia</taxon>
        <taxon>Theropoda</taxon>
        <taxon>Coelurosauria</taxon>
        <taxon>Aves</taxon>
        <taxon>Neognathae</taxon>
        <taxon>Neoaves</taxon>
        <taxon>Columbimorphae</taxon>
        <taxon>Columbiformes</taxon>
        <taxon>Columbidae</taxon>
        <taxon>Patagioenas</taxon>
    </lineage>
</organism>
<feature type="signal peptide" evidence="3">
    <location>
        <begin position="1"/>
        <end position="23"/>
    </location>
</feature>
<reference evidence="4 5" key="1">
    <citation type="submission" date="2016-02" db="EMBL/GenBank/DDBJ databases">
        <title>Band-tailed pigeon sequencing and assembly.</title>
        <authorList>
            <person name="Soares A.E."/>
            <person name="Novak B.J."/>
            <person name="Rice E.S."/>
            <person name="O'Connell B."/>
            <person name="Chang D."/>
            <person name="Weber S."/>
            <person name="Shapiro B."/>
        </authorList>
    </citation>
    <scope>NUCLEOTIDE SEQUENCE [LARGE SCALE GENOMIC DNA]</scope>
    <source>
        <strain evidence="4">BTP2013</strain>
        <tissue evidence="4">Blood</tissue>
    </source>
</reference>
<evidence type="ECO:0000256" key="1">
    <source>
        <dbReference type="SAM" id="MobiDB-lite"/>
    </source>
</evidence>
<comment type="caution">
    <text evidence="4">The sequence shown here is derived from an EMBL/GenBank/DDBJ whole genome shotgun (WGS) entry which is preliminary data.</text>
</comment>
<feature type="compositionally biased region" description="Basic and acidic residues" evidence="1">
    <location>
        <begin position="157"/>
        <end position="168"/>
    </location>
</feature>
<evidence type="ECO:0008006" key="6">
    <source>
        <dbReference type="Google" id="ProtNLM"/>
    </source>
</evidence>
<keyword evidence="5" id="KW-1185">Reference proteome</keyword>
<feature type="compositionally biased region" description="Pro residues" evidence="1">
    <location>
        <begin position="177"/>
        <end position="186"/>
    </location>
</feature>
<feature type="chain" id="PRO_5012324678" description="Transmembrane protein 154" evidence="3">
    <location>
        <begin position="24"/>
        <end position="203"/>
    </location>
</feature>
<keyword evidence="2" id="KW-0812">Transmembrane</keyword>
<feature type="transmembrane region" description="Helical" evidence="2">
    <location>
        <begin position="99"/>
        <end position="117"/>
    </location>
</feature>
<dbReference type="Proteomes" id="UP000190648">
    <property type="component" value="Unassembled WGS sequence"/>
</dbReference>
<feature type="compositionally biased region" description="Polar residues" evidence="1">
    <location>
        <begin position="125"/>
        <end position="136"/>
    </location>
</feature>
<gene>
    <name evidence="4" type="ORF">AV530_008485</name>
</gene>
<keyword evidence="3" id="KW-0732">Signal</keyword>
<protein>
    <recommendedName>
        <fullName evidence="6">Transmembrane protein 154</fullName>
    </recommendedName>
</protein>
<evidence type="ECO:0000313" key="4">
    <source>
        <dbReference type="EMBL" id="OPJ90380.1"/>
    </source>
</evidence>
<sequence>MEPSSVRTTWLCFAVLCSGAAFALNGEELRHQSTTKGVHVPETMGDPTTTTEDEGKLMTWPMATLTPLVTEVPVITLVPTQADAAENKTQNMSAVPIRYWSPFIFVVVALLVLFFTYRRKKGEGSQDQVAPTSDSSDLGALDPLPIQDTIPIIPAPQEERKGLEKTPEDTETNFSEPSPPVVPQPDTPTAAGGLRCPGELEAD</sequence>
<keyword evidence="2" id="KW-0472">Membrane</keyword>
<evidence type="ECO:0000256" key="3">
    <source>
        <dbReference type="SAM" id="SignalP"/>
    </source>
</evidence>
<keyword evidence="2" id="KW-1133">Transmembrane helix</keyword>
<dbReference type="OrthoDB" id="9397845at2759"/>
<name>A0A1V4L0Y6_PATFA</name>
<dbReference type="EMBL" id="LSYS01000311">
    <property type="protein sequence ID" value="OPJ90380.1"/>
    <property type="molecule type" value="Genomic_DNA"/>
</dbReference>
<dbReference type="AlphaFoldDB" id="A0A1V4L0Y6"/>
<proteinExistence type="predicted"/>
<evidence type="ECO:0000256" key="2">
    <source>
        <dbReference type="SAM" id="Phobius"/>
    </source>
</evidence>
<accession>A0A1V4L0Y6</accession>
<feature type="region of interest" description="Disordered" evidence="1">
    <location>
        <begin position="33"/>
        <end position="54"/>
    </location>
</feature>